<dbReference type="OrthoDB" id="7775349at2"/>
<gene>
    <name evidence="2" type="ORF">FA743_09685</name>
</gene>
<keyword evidence="3" id="KW-1185">Reference proteome</keyword>
<dbReference type="RefSeq" id="WP_135817974.1">
    <property type="nucleotide sequence ID" value="NZ_SUNI01000007.1"/>
</dbReference>
<dbReference type="EMBL" id="SUNI01000007">
    <property type="protein sequence ID" value="TJZ91743.1"/>
    <property type="molecule type" value="Genomic_DNA"/>
</dbReference>
<evidence type="ECO:0000256" key="1">
    <source>
        <dbReference type="SAM" id="MobiDB-lite"/>
    </source>
</evidence>
<evidence type="ECO:0000313" key="2">
    <source>
        <dbReference type="EMBL" id="TJZ91743.1"/>
    </source>
</evidence>
<accession>A0A4U0R992</accession>
<feature type="region of interest" description="Disordered" evidence="1">
    <location>
        <begin position="42"/>
        <end position="63"/>
    </location>
</feature>
<proteinExistence type="predicted"/>
<name>A0A4U0R992_9RHOB</name>
<protein>
    <submittedName>
        <fullName evidence="2">Uncharacterized protein</fullName>
    </submittedName>
</protein>
<comment type="caution">
    <text evidence="2">The sequence shown here is derived from an EMBL/GenBank/DDBJ whole genome shotgun (WGS) entry which is preliminary data.</text>
</comment>
<dbReference type="Proteomes" id="UP000309747">
    <property type="component" value="Unassembled WGS sequence"/>
</dbReference>
<dbReference type="AlphaFoldDB" id="A0A4U0R992"/>
<sequence>MIRAAHHQADAFGEPLTGLRFTADELGSLMIVRVGDQMWQHDGRRFDPVDPEHQADEDLSLRQ</sequence>
<reference evidence="2 3" key="1">
    <citation type="submission" date="2019-04" db="EMBL/GenBank/DDBJ databases">
        <authorList>
            <person name="Li J."/>
        </authorList>
    </citation>
    <scope>NUCLEOTIDE SEQUENCE [LARGE SCALE GENOMIC DNA]</scope>
    <source>
        <strain evidence="2 3">KCTC 42687</strain>
    </source>
</reference>
<organism evidence="2 3">
    <name type="scientific">Paracoccus gahaiensis</name>
    <dbReference type="NCBI Taxonomy" id="1706839"/>
    <lineage>
        <taxon>Bacteria</taxon>
        <taxon>Pseudomonadati</taxon>
        <taxon>Pseudomonadota</taxon>
        <taxon>Alphaproteobacteria</taxon>
        <taxon>Rhodobacterales</taxon>
        <taxon>Paracoccaceae</taxon>
        <taxon>Paracoccus</taxon>
    </lineage>
</organism>
<evidence type="ECO:0000313" key="3">
    <source>
        <dbReference type="Proteomes" id="UP000309747"/>
    </source>
</evidence>